<feature type="transmembrane region" description="Helical" evidence="1">
    <location>
        <begin position="135"/>
        <end position="153"/>
    </location>
</feature>
<keyword evidence="1" id="KW-1133">Transmembrane helix</keyword>
<dbReference type="EMBL" id="AFZZ01000033">
    <property type="protein sequence ID" value="EHJ41971.1"/>
    <property type="molecule type" value="Genomic_DNA"/>
</dbReference>
<dbReference type="AlphaFoldDB" id="G6AUF3"/>
<dbReference type="RefSeq" id="WP_007897004.1">
    <property type="nucleotide sequence ID" value="NZ_JH379357.1"/>
</dbReference>
<organism evidence="2 3">
    <name type="scientific">Leyella stercorea DSM 18206</name>
    <dbReference type="NCBI Taxonomy" id="1002367"/>
    <lineage>
        <taxon>Bacteria</taxon>
        <taxon>Pseudomonadati</taxon>
        <taxon>Bacteroidota</taxon>
        <taxon>Bacteroidia</taxon>
        <taxon>Bacteroidales</taxon>
        <taxon>Prevotellaceae</taxon>
        <taxon>Leyella</taxon>
    </lineage>
</organism>
<gene>
    <name evidence="2" type="ORF">HMPREF0673_00243</name>
</gene>
<keyword evidence="1" id="KW-0472">Membrane</keyword>
<feature type="transmembrane region" description="Helical" evidence="1">
    <location>
        <begin position="95"/>
        <end position="115"/>
    </location>
</feature>
<sequence length="194" mass="21936">MIFQYLYKPFYVIRLNKANFTIWFLFTILGGNLGLASNVLIRKYINNLSLIDSIVLDYHSGSFYIFSIVLLASSVGNVLIDFLSKRNTDFKSLKVVWLALTFLLSLLCSLAYSVYICAQTPQINNDVSGDVLQLILFLLSIVFSTYSFCLVLMDANDSAFASISDRYERQEEKKIQEISENVSSITNDGNGLKL</sequence>
<evidence type="ECO:0000256" key="1">
    <source>
        <dbReference type="SAM" id="Phobius"/>
    </source>
</evidence>
<accession>G6AUF3</accession>
<name>G6AUF3_9BACT</name>
<feature type="transmembrane region" description="Helical" evidence="1">
    <location>
        <begin position="61"/>
        <end position="83"/>
    </location>
</feature>
<proteinExistence type="predicted"/>
<keyword evidence="1" id="KW-0812">Transmembrane</keyword>
<dbReference type="Proteomes" id="UP000004407">
    <property type="component" value="Unassembled WGS sequence"/>
</dbReference>
<dbReference type="HOGENOM" id="CLU_1401356_0_0_10"/>
<reference evidence="2 3" key="1">
    <citation type="submission" date="2011-08" db="EMBL/GenBank/DDBJ databases">
        <authorList>
            <person name="Weinstock G."/>
            <person name="Sodergren E."/>
            <person name="Clifton S."/>
            <person name="Fulton L."/>
            <person name="Fulton B."/>
            <person name="Courtney L."/>
            <person name="Fronick C."/>
            <person name="Harrison M."/>
            <person name="Strong C."/>
            <person name="Farmer C."/>
            <person name="Delahaunty K."/>
            <person name="Markovic C."/>
            <person name="Hall O."/>
            <person name="Minx P."/>
            <person name="Tomlinson C."/>
            <person name="Mitreva M."/>
            <person name="Hou S."/>
            <person name="Chen J."/>
            <person name="Wollam A."/>
            <person name="Pepin K.H."/>
            <person name="Johnson M."/>
            <person name="Bhonagiri V."/>
            <person name="Zhang X."/>
            <person name="Suruliraj S."/>
            <person name="Warren W."/>
            <person name="Chinwalla A."/>
            <person name="Mardis E.R."/>
            <person name="Wilson R.K."/>
        </authorList>
    </citation>
    <scope>NUCLEOTIDE SEQUENCE [LARGE SCALE GENOMIC DNA]</scope>
    <source>
        <strain evidence="2 3">DSM 18206</strain>
    </source>
</reference>
<comment type="caution">
    <text evidence="2">The sequence shown here is derived from an EMBL/GenBank/DDBJ whole genome shotgun (WGS) entry which is preliminary data.</text>
</comment>
<evidence type="ECO:0000313" key="3">
    <source>
        <dbReference type="Proteomes" id="UP000004407"/>
    </source>
</evidence>
<dbReference type="GeneID" id="78336128"/>
<protein>
    <submittedName>
        <fullName evidence="2">Uncharacterized protein</fullName>
    </submittedName>
</protein>
<feature type="transmembrane region" description="Helical" evidence="1">
    <location>
        <begin position="20"/>
        <end position="41"/>
    </location>
</feature>
<evidence type="ECO:0000313" key="2">
    <source>
        <dbReference type="EMBL" id="EHJ41971.1"/>
    </source>
</evidence>